<keyword evidence="3" id="KW-1185">Reference proteome</keyword>
<dbReference type="Pfam" id="PF01510">
    <property type="entry name" value="Amidase_2"/>
    <property type="match status" value="1"/>
</dbReference>
<accession>A0A4P6YX01</accession>
<dbReference type="SMART" id="SM00644">
    <property type="entry name" value="Ami_2"/>
    <property type="match status" value="1"/>
</dbReference>
<dbReference type="KEGG" id="wei:EQG49_03020"/>
<dbReference type="OrthoDB" id="9816557at2"/>
<dbReference type="EMBL" id="CP037940">
    <property type="protein sequence ID" value="QBO37439.1"/>
    <property type="molecule type" value="Genomic_DNA"/>
</dbReference>
<dbReference type="GO" id="GO:0008745">
    <property type="term" value="F:N-acetylmuramoyl-L-alanine amidase activity"/>
    <property type="evidence" value="ECO:0007669"/>
    <property type="project" value="InterPro"/>
</dbReference>
<evidence type="ECO:0000313" key="2">
    <source>
        <dbReference type="EMBL" id="QBO37439.1"/>
    </source>
</evidence>
<sequence>MVFRLSNGKYVVAKKNTLGKVTTNIAKYLFDKKGSTVQLTKKLYVYPDVKFVKATRLSPLPVDTQLKITAVDWTTSGYPRLKVKGGYISSAKTAVKLVVPPKPAVVINSTNAINQYIQQNYFKKNAPISSKIWSKFPKNKYRKGAGKPEGVVVHETANPNSTINNEISYMKSHYQNAFVHTFVDNNNIINIANTKYLAWGSGYQGNQRFVQFEQVRVHSKDAFAQEINNAAYYTAYILKQYGLKPSLATSKGSGTVWSHHDVSKWLGGTDHTDPDDYWKQSAKTWYSTTYTMSDFLPVVQAYYNSL</sequence>
<feature type="domain" description="N-acetylmuramoyl-L-alanine amidase" evidence="1">
    <location>
        <begin position="134"/>
        <end position="275"/>
    </location>
</feature>
<organism evidence="2 3">
    <name type="scientific">Periweissella cryptocerci</name>
    <dbReference type="NCBI Taxonomy" id="2506420"/>
    <lineage>
        <taxon>Bacteria</taxon>
        <taxon>Bacillati</taxon>
        <taxon>Bacillota</taxon>
        <taxon>Bacilli</taxon>
        <taxon>Lactobacillales</taxon>
        <taxon>Lactobacillaceae</taxon>
        <taxon>Periweissella</taxon>
    </lineage>
</organism>
<dbReference type="Gene3D" id="3.40.80.10">
    <property type="entry name" value="Peptidoglycan recognition protein-like"/>
    <property type="match status" value="1"/>
</dbReference>
<dbReference type="AlphaFoldDB" id="A0A4P6YX01"/>
<gene>
    <name evidence="2" type="ORF">EQG49_03020</name>
</gene>
<dbReference type="Proteomes" id="UP000292886">
    <property type="component" value="Chromosome"/>
</dbReference>
<dbReference type="CDD" id="cd06583">
    <property type="entry name" value="PGRP"/>
    <property type="match status" value="1"/>
</dbReference>
<dbReference type="InterPro" id="IPR044081">
    <property type="entry name" value="DUF5776"/>
</dbReference>
<protein>
    <recommendedName>
        <fullName evidence="1">N-acetylmuramoyl-L-alanine amidase domain-containing protein</fullName>
    </recommendedName>
</protein>
<evidence type="ECO:0000313" key="3">
    <source>
        <dbReference type="Proteomes" id="UP000292886"/>
    </source>
</evidence>
<dbReference type="GO" id="GO:0009253">
    <property type="term" value="P:peptidoglycan catabolic process"/>
    <property type="evidence" value="ECO:0007669"/>
    <property type="project" value="InterPro"/>
</dbReference>
<dbReference type="InterPro" id="IPR002502">
    <property type="entry name" value="Amidase_domain"/>
</dbReference>
<reference evidence="3" key="1">
    <citation type="submission" date="2019-03" db="EMBL/GenBank/DDBJ databases">
        <title>Weissella sp. 26KH-42 Genome sequencing.</title>
        <authorList>
            <person name="Heo J."/>
            <person name="Kim S.-J."/>
            <person name="Kim J.-S."/>
            <person name="Hong S.-B."/>
            <person name="Kwon S.-W."/>
        </authorList>
    </citation>
    <scope>NUCLEOTIDE SEQUENCE [LARGE SCALE GENOMIC DNA]</scope>
    <source>
        <strain evidence="3">26KH-42</strain>
    </source>
</reference>
<dbReference type="SUPFAM" id="SSF55846">
    <property type="entry name" value="N-acetylmuramoyl-L-alanine amidase-like"/>
    <property type="match status" value="1"/>
</dbReference>
<name>A0A4P6YX01_9LACO</name>
<evidence type="ECO:0000259" key="1">
    <source>
        <dbReference type="SMART" id="SM00644"/>
    </source>
</evidence>
<dbReference type="Pfam" id="PF19087">
    <property type="entry name" value="DUF5776"/>
    <property type="match status" value="1"/>
</dbReference>
<proteinExistence type="predicted"/>
<dbReference type="InterPro" id="IPR036505">
    <property type="entry name" value="Amidase/PGRP_sf"/>
</dbReference>